<evidence type="ECO:0000256" key="4">
    <source>
        <dbReference type="ARBA" id="ARBA00022753"/>
    </source>
</evidence>
<proteinExistence type="inferred from homology"/>
<sequence length="352" mass="40139">MSQLVAIGLIEKDTEDIIEFTWAYPTMDKSIKELLVRKCPPSNLSESNQYLLPYVFSHGEGFWYYMLASKFNNKEYSGYVTDICFTILSKDFHPEKYYDILQALLQTFLFSNSVVTVLKSYLSLFAKKSLDIIGTDKVLNISSYDPRKAFIACPLKPLILQFGIESILLYNAMLLKCRVVVYSSELEALLAFTRTLPLLALHRQNWSIVFPYVDLVDYELTSLKEQPNYVAGFLDSSVENRIDLYDIFVNISSSTITIPEHAKSRFSLSKAHKEIAKLMMEVANDTGKSDQQAIKEINLKTKEMITNLKNLSIQEDGTPGMISYEILKQRKFTATMSNFLFALATVEGLTQL</sequence>
<dbReference type="Proteomes" id="UP001165289">
    <property type="component" value="Unassembled WGS sequence"/>
</dbReference>
<dbReference type="GO" id="GO:0005770">
    <property type="term" value="C:late endosome"/>
    <property type="evidence" value="ECO:0007669"/>
    <property type="project" value="UniProtKB-SubCell"/>
</dbReference>
<accession>A0AAV7JRJ4</accession>
<dbReference type="AlphaFoldDB" id="A0AAV7JRJ4"/>
<dbReference type="GO" id="GO:0005085">
    <property type="term" value="F:guanyl-nucleotide exchange factor activity"/>
    <property type="evidence" value="ECO:0007669"/>
    <property type="project" value="UniProtKB-KW"/>
</dbReference>
<evidence type="ECO:0000256" key="2">
    <source>
        <dbReference type="ARBA" id="ARBA00008641"/>
    </source>
</evidence>
<keyword evidence="3" id="KW-0344">Guanine-nucleotide releasing factor</keyword>
<evidence type="ECO:0000256" key="3">
    <source>
        <dbReference type="ARBA" id="ARBA00022658"/>
    </source>
</evidence>
<dbReference type="InterPro" id="IPR042431">
    <property type="entry name" value="FAM45"/>
</dbReference>
<reference evidence="6 7" key="1">
    <citation type="journal article" date="2023" name="BMC Biol.">
        <title>The compact genome of the sponge Oopsacas minuta (Hexactinellida) is lacking key metazoan core genes.</title>
        <authorList>
            <person name="Santini S."/>
            <person name="Schenkelaars Q."/>
            <person name="Jourda C."/>
            <person name="Duchesne M."/>
            <person name="Belahbib H."/>
            <person name="Rocher C."/>
            <person name="Selva M."/>
            <person name="Riesgo A."/>
            <person name="Vervoort M."/>
            <person name="Leys S.P."/>
            <person name="Kodjabachian L."/>
            <person name="Le Bivic A."/>
            <person name="Borchiellini C."/>
            <person name="Claverie J.M."/>
            <person name="Renard E."/>
        </authorList>
    </citation>
    <scope>NUCLEOTIDE SEQUENCE [LARGE SCALE GENOMIC DNA]</scope>
    <source>
        <strain evidence="6">SPO-2</strain>
    </source>
</reference>
<comment type="subcellular location">
    <subcellularLocation>
        <location evidence="1">Late endosome</location>
    </subcellularLocation>
</comment>
<evidence type="ECO:0000259" key="5">
    <source>
        <dbReference type="PROSITE" id="PS50211"/>
    </source>
</evidence>
<gene>
    <name evidence="6" type="ORF">LOD99_4864</name>
</gene>
<dbReference type="InterPro" id="IPR037516">
    <property type="entry name" value="Tripartite_DENN"/>
</dbReference>
<evidence type="ECO:0000256" key="1">
    <source>
        <dbReference type="ARBA" id="ARBA00004603"/>
    </source>
</evidence>
<evidence type="ECO:0000313" key="7">
    <source>
        <dbReference type="Proteomes" id="UP001165289"/>
    </source>
</evidence>
<evidence type="ECO:0000313" key="6">
    <source>
        <dbReference type="EMBL" id="KAI6651613.1"/>
    </source>
</evidence>
<dbReference type="PANTHER" id="PTHR28544">
    <property type="entry name" value="PROTEIN FAM45A-RELATED"/>
    <property type="match status" value="1"/>
</dbReference>
<comment type="caution">
    <text evidence="6">The sequence shown here is derived from an EMBL/GenBank/DDBJ whole genome shotgun (WGS) entry which is preliminary data.</text>
</comment>
<organism evidence="6 7">
    <name type="scientific">Oopsacas minuta</name>
    <dbReference type="NCBI Taxonomy" id="111878"/>
    <lineage>
        <taxon>Eukaryota</taxon>
        <taxon>Metazoa</taxon>
        <taxon>Porifera</taxon>
        <taxon>Hexactinellida</taxon>
        <taxon>Hexasterophora</taxon>
        <taxon>Lyssacinosida</taxon>
        <taxon>Leucopsacidae</taxon>
        <taxon>Oopsacas</taxon>
    </lineage>
</organism>
<dbReference type="PROSITE" id="PS50211">
    <property type="entry name" value="DENN"/>
    <property type="match status" value="1"/>
</dbReference>
<dbReference type="GO" id="GO:0015031">
    <property type="term" value="P:protein transport"/>
    <property type="evidence" value="ECO:0007669"/>
    <property type="project" value="TreeGrafter"/>
</dbReference>
<dbReference type="Pfam" id="PF08616">
    <property type="entry name" value="SPA"/>
    <property type="match status" value="1"/>
</dbReference>
<name>A0AAV7JRJ4_9METZ</name>
<dbReference type="PANTHER" id="PTHR28544:SF1">
    <property type="entry name" value="DENN DOMAIN-CONTAINING PROTEIN 10-RELATED"/>
    <property type="match status" value="1"/>
</dbReference>
<protein>
    <submittedName>
        <fullName evidence="6">Protein FAM45A-like</fullName>
    </submittedName>
</protein>
<comment type="similarity">
    <text evidence="2">Belongs to the DENND10 family.</text>
</comment>
<dbReference type="EMBL" id="JAKMXF010000302">
    <property type="protein sequence ID" value="KAI6651613.1"/>
    <property type="molecule type" value="Genomic_DNA"/>
</dbReference>
<dbReference type="GO" id="GO:2000641">
    <property type="term" value="P:regulation of early endosome to late endosome transport"/>
    <property type="evidence" value="ECO:0007669"/>
    <property type="project" value="TreeGrafter"/>
</dbReference>
<keyword evidence="4" id="KW-0967">Endosome</keyword>
<keyword evidence="7" id="KW-1185">Reference proteome</keyword>
<feature type="domain" description="UDENN" evidence="5">
    <location>
        <begin position="2"/>
        <end position="352"/>
    </location>
</feature>
<dbReference type="GO" id="GO:0031267">
    <property type="term" value="F:small GTPase binding"/>
    <property type="evidence" value="ECO:0007669"/>
    <property type="project" value="TreeGrafter"/>
</dbReference>